<dbReference type="InterPro" id="IPR036909">
    <property type="entry name" value="Cyt_c-like_dom_sf"/>
</dbReference>
<dbReference type="InterPro" id="IPR037524">
    <property type="entry name" value="PA14/GLEYA"/>
</dbReference>
<dbReference type="SMART" id="SM00758">
    <property type="entry name" value="PA14"/>
    <property type="match status" value="1"/>
</dbReference>
<evidence type="ECO:0000256" key="5">
    <source>
        <dbReference type="SAM" id="MobiDB-lite"/>
    </source>
</evidence>
<evidence type="ECO:0000259" key="6">
    <source>
        <dbReference type="PROSITE" id="PS51007"/>
    </source>
</evidence>
<dbReference type="InterPro" id="IPR009056">
    <property type="entry name" value="Cyt_c-like_dom"/>
</dbReference>
<keyword evidence="2 4" id="KW-0479">Metal-binding</keyword>
<feature type="region of interest" description="Disordered" evidence="5">
    <location>
        <begin position="1"/>
        <end position="24"/>
    </location>
</feature>
<dbReference type="SUPFAM" id="SSF56988">
    <property type="entry name" value="Anthrax protective antigen"/>
    <property type="match status" value="1"/>
</dbReference>
<dbReference type="Gene3D" id="1.10.760.10">
    <property type="entry name" value="Cytochrome c-like domain"/>
    <property type="match status" value="1"/>
</dbReference>
<name>A0A5B1CEM8_9BACT</name>
<dbReference type="GO" id="GO:0020037">
    <property type="term" value="F:heme binding"/>
    <property type="evidence" value="ECO:0007669"/>
    <property type="project" value="InterPro"/>
</dbReference>
<sequence precursor="true">METGQQAVNAAPPIRQESNGVSDGITDETIRRRGAAIYARQCLACHGNNGEGNEDFYPDPLTGDATVSQLAALISETMPEEDPDACVAEDAKAVAAYVHHEFYSEAAQIRRRPPRISLARLTANQLRQSLADLYMHFGGDPWTEDGRGLTGRYFDDKNWKKEKLKIQRVDSTIDFDFADDGPGEGINASQFYINWNGSLLVMETGRYEIVVNSTCAFTLDFGNNQRRLIDNAVQSAGKEEFRETLQLTAGRCYPIKLQLFQRKRKTDQPEARISLQWTTPGGVQEIIPASHLIPNEMPATFALQSKLPPDDRSYGYKRGTAIDRSWDQSTTDAAIEFAAIATDELYPMYLQRNRKKKNDNREHLRTFLVRLVSTAFRRPLDDQMQKHFVDRHIENNENHNDAIKLVVLSTIKSPRFLYPTLDRDRSKSRQVGTRLALTLYDSLPSDKWIVKAMEANRMAKPKQITQAAWRMVGDYRCRAKTKELIYHWLDLDQIDEITKDQSLYPGFDAALVADLRQSLSAFIDEVIYSESSDFRQLLQADWMFTTPRIESFYGNAWQPVDGDDSGLQRCVSDPIEHVGVLTHPFLLSKLAYHRTSSPIHRGVFLTRHVLGRVLRPPNAAFSPLNPDLHPGLTTRQRVQLQTDERSCQVCHSKINPLGFAFEQFDASGRFRLEEKDQAVDARGSYVTRDDETIRFDGVRELGDYLAGSQDCHHAFVEAAFEHFVKQPIAAYGPNLSSELTQRFVSAEFNVQQLIVWIAEIASNPLPNPLPNQSEQFQ</sequence>
<dbReference type="PROSITE" id="PS51007">
    <property type="entry name" value="CYTC"/>
    <property type="match status" value="1"/>
</dbReference>
<dbReference type="Proteomes" id="UP000322699">
    <property type="component" value="Unassembled WGS sequence"/>
</dbReference>
<dbReference type="InterPro" id="IPR013039">
    <property type="entry name" value="DUF1588"/>
</dbReference>
<evidence type="ECO:0000256" key="4">
    <source>
        <dbReference type="PROSITE-ProRule" id="PRU00433"/>
    </source>
</evidence>
<dbReference type="Pfam" id="PF13442">
    <property type="entry name" value="Cytochrome_CBB3"/>
    <property type="match status" value="1"/>
</dbReference>
<reference evidence="8 9" key="1">
    <citation type="submission" date="2019-08" db="EMBL/GenBank/DDBJ databases">
        <title>Deep-cultivation of Planctomycetes and their phenomic and genomic characterization uncovers novel biology.</title>
        <authorList>
            <person name="Wiegand S."/>
            <person name="Jogler M."/>
            <person name="Boedeker C."/>
            <person name="Pinto D."/>
            <person name="Vollmers J."/>
            <person name="Rivas-Marin E."/>
            <person name="Kohn T."/>
            <person name="Peeters S.H."/>
            <person name="Heuer A."/>
            <person name="Rast P."/>
            <person name="Oberbeckmann S."/>
            <person name="Bunk B."/>
            <person name="Jeske O."/>
            <person name="Meyerdierks A."/>
            <person name="Storesund J.E."/>
            <person name="Kallscheuer N."/>
            <person name="Luecker S."/>
            <person name="Lage O.M."/>
            <person name="Pohl T."/>
            <person name="Merkel B.J."/>
            <person name="Hornburger P."/>
            <person name="Mueller R.-W."/>
            <person name="Bruemmer F."/>
            <person name="Labrenz M."/>
            <person name="Spormann A.M."/>
            <person name="Op Den Camp H."/>
            <person name="Overmann J."/>
            <person name="Amann R."/>
            <person name="Jetten M.S.M."/>
            <person name="Mascher T."/>
            <person name="Medema M.H."/>
            <person name="Devos D.P."/>
            <person name="Kaster A.-K."/>
            <person name="Ovreas L."/>
            <person name="Rohde M."/>
            <person name="Galperin M.Y."/>
            <person name="Jogler C."/>
        </authorList>
    </citation>
    <scope>NUCLEOTIDE SEQUENCE [LARGE SCALE GENOMIC DNA]</scope>
    <source>
        <strain evidence="8 9">LF1</strain>
    </source>
</reference>
<keyword evidence="1 4" id="KW-0349">Heme</keyword>
<proteinExistence type="predicted"/>
<keyword evidence="9" id="KW-1185">Reference proteome</keyword>
<dbReference type="SUPFAM" id="SSF46626">
    <property type="entry name" value="Cytochrome c"/>
    <property type="match status" value="1"/>
</dbReference>
<protein>
    <submittedName>
        <fullName evidence="8">PA14 domain protein</fullName>
    </submittedName>
</protein>
<keyword evidence="3 4" id="KW-0408">Iron</keyword>
<evidence type="ECO:0000313" key="9">
    <source>
        <dbReference type="Proteomes" id="UP000322699"/>
    </source>
</evidence>
<feature type="domain" description="PA14" evidence="7">
    <location>
        <begin position="144"/>
        <end position="291"/>
    </location>
</feature>
<dbReference type="AlphaFoldDB" id="A0A5B1CEM8"/>
<evidence type="ECO:0000259" key="7">
    <source>
        <dbReference type="PROSITE" id="PS51820"/>
    </source>
</evidence>
<dbReference type="OrthoDB" id="175242at2"/>
<evidence type="ECO:0000256" key="2">
    <source>
        <dbReference type="ARBA" id="ARBA00022723"/>
    </source>
</evidence>
<dbReference type="InterPro" id="IPR013042">
    <property type="entry name" value="DUF1592"/>
</dbReference>
<evidence type="ECO:0000256" key="1">
    <source>
        <dbReference type="ARBA" id="ARBA00022617"/>
    </source>
</evidence>
<dbReference type="Pfam" id="PF07631">
    <property type="entry name" value="PSD4"/>
    <property type="match status" value="1"/>
</dbReference>
<organism evidence="8 9">
    <name type="scientific">Rubripirellula obstinata</name>
    <dbReference type="NCBI Taxonomy" id="406547"/>
    <lineage>
        <taxon>Bacteria</taxon>
        <taxon>Pseudomonadati</taxon>
        <taxon>Planctomycetota</taxon>
        <taxon>Planctomycetia</taxon>
        <taxon>Pirellulales</taxon>
        <taxon>Pirellulaceae</taxon>
        <taxon>Rubripirellula</taxon>
    </lineage>
</organism>
<dbReference type="InterPro" id="IPR011658">
    <property type="entry name" value="PA14_dom"/>
</dbReference>
<dbReference type="Gene3D" id="3.90.182.10">
    <property type="entry name" value="Toxin - Anthrax Protective Antigen,domain 1"/>
    <property type="match status" value="1"/>
</dbReference>
<dbReference type="Pfam" id="PF07627">
    <property type="entry name" value="PSCyt3"/>
    <property type="match status" value="1"/>
</dbReference>
<dbReference type="GO" id="GO:0009055">
    <property type="term" value="F:electron transfer activity"/>
    <property type="evidence" value="ECO:0007669"/>
    <property type="project" value="InterPro"/>
</dbReference>
<feature type="domain" description="Cytochrome c" evidence="6">
    <location>
        <begin position="29"/>
        <end position="102"/>
    </location>
</feature>
<dbReference type="EMBL" id="VRLW01000001">
    <property type="protein sequence ID" value="KAA1258672.1"/>
    <property type="molecule type" value="Genomic_DNA"/>
</dbReference>
<gene>
    <name evidence="8" type="ORF">LF1_11940</name>
</gene>
<evidence type="ECO:0000313" key="8">
    <source>
        <dbReference type="EMBL" id="KAA1258672.1"/>
    </source>
</evidence>
<dbReference type="Pfam" id="PF07691">
    <property type="entry name" value="PA14"/>
    <property type="match status" value="1"/>
</dbReference>
<comment type="caution">
    <text evidence="8">The sequence shown here is derived from an EMBL/GenBank/DDBJ whole genome shotgun (WGS) entry which is preliminary data.</text>
</comment>
<dbReference type="PROSITE" id="PS51820">
    <property type="entry name" value="PA14"/>
    <property type="match status" value="1"/>
</dbReference>
<accession>A0A5B1CEM8</accession>
<evidence type="ECO:0000256" key="3">
    <source>
        <dbReference type="ARBA" id="ARBA00023004"/>
    </source>
</evidence>
<dbReference type="GO" id="GO:0046872">
    <property type="term" value="F:metal ion binding"/>
    <property type="evidence" value="ECO:0007669"/>
    <property type="project" value="UniProtKB-KW"/>
</dbReference>